<dbReference type="GO" id="GO:0016055">
    <property type="term" value="P:Wnt signaling pathway"/>
    <property type="evidence" value="ECO:0007669"/>
    <property type="project" value="UniProtKB-KW"/>
</dbReference>
<keyword evidence="4" id="KW-0217">Developmental protein</keyword>
<dbReference type="Ensembl" id="ENSEBUT00000020139.1">
    <property type="protein sequence ID" value="ENSEBUP00000019563.1"/>
    <property type="gene ID" value="ENSEBUG00000012152.1"/>
</dbReference>
<evidence type="ECO:0000256" key="7">
    <source>
        <dbReference type="SAM" id="MobiDB-lite"/>
    </source>
</evidence>
<sequence length="307" mass="33875">MTSWRHLASYGVMTSWRLLAAFSVMAASTCFRTIAICGDSDRSSEDNESIKRLKEATAGVRWMGSTATAWGRQGERRRKHSGRICFQDDDQGTSELQSTPEFRSHVAKKLGEALDRLIKISGAARTPLSCEHSPQESGDGDDSFRLFSSSVPGCHPASPVAPKRRRQTSVPSSDEDSDAIEHQHLVESAVSGEEIIRNGALHALYQPRASPSMTVKRIHDKNKNKMSKESTTTIKSSAAAKQIMLDRDSRRIDLGGKKVKNVAKLKLECEINAVSKNKGFQDGLSKRQLLNDKIIISKDSKYISEGQ</sequence>
<dbReference type="Pfam" id="PF23999">
    <property type="entry name" value="CUSTOS"/>
    <property type="match status" value="1"/>
</dbReference>
<proteinExistence type="inferred from homology"/>
<feature type="region of interest" description="Disordered" evidence="7">
    <location>
        <begin position="126"/>
        <end position="179"/>
    </location>
</feature>
<evidence type="ECO:0000313" key="8">
    <source>
        <dbReference type="Ensembl" id="ENSEBUP00000019563.1"/>
    </source>
</evidence>
<evidence type="ECO:0000256" key="4">
    <source>
        <dbReference type="ARBA" id="ARBA00022473"/>
    </source>
</evidence>
<dbReference type="InterPro" id="IPR026694">
    <property type="entry name" value="CUSTOS"/>
</dbReference>
<reference evidence="8" key="1">
    <citation type="submission" date="2025-08" db="UniProtKB">
        <authorList>
            <consortium name="Ensembl"/>
        </authorList>
    </citation>
    <scope>IDENTIFICATION</scope>
</reference>
<name>A0A8C4QRN7_EPTBU</name>
<evidence type="ECO:0000256" key="6">
    <source>
        <dbReference type="ARBA" id="ARBA00023242"/>
    </source>
</evidence>
<keyword evidence="6" id="KW-0539">Nucleus</keyword>
<dbReference type="PANTHER" id="PTHR14482">
    <property type="entry name" value="CHROMOSOME 12 ORF 43 HOMOLOG"/>
    <property type="match status" value="1"/>
</dbReference>
<evidence type="ECO:0000313" key="9">
    <source>
        <dbReference type="Proteomes" id="UP000694388"/>
    </source>
</evidence>
<protein>
    <recommendedName>
        <fullName evidence="3">Protein CUSTOS</fullName>
    </recommendedName>
</protein>
<evidence type="ECO:0000256" key="2">
    <source>
        <dbReference type="ARBA" id="ARBA00008632"/>
    </source>
</evidence>
<comment type="subcellular location">
    <subcellularLocation>
        <location evidence="1">Nucleus envelope</location>
    </subcellularLocation>
</comment>
<feature type="region of interest" description="Disordered" evidence="7">
    <location>
        <begin position="71"/>
        <end position="100"/>
    </location>
</feature>
<organism evidence="8 9">
    <name type="scientific">Eptatretus burgeri</name>
    <name type="common">Inshore hagfish</name>
    <dbReference type="NCBI Taxonomy" id="7764"/>
    <lineage>
        <taxon>Eukaryota</taxon>
        <taxon>Metazoa</taxon>
        <taxon>Chordata</taxon>
        <taxon>Craniata</taxon>
        <taxon>Vertebrata</taxon>
        <taxon>Cyclostomata</taxon>
        <taxon>Myxini</taxon>
        <taxon>Myxiniformes</taxon>
        <taxon>Myxinidae</taxon>
        <taxon>Eptatretinae</taxon>
        <taxon>Eptatretus</taxon>
    </lineage>
</organism>
<dbReference type="Proteomes" id="UP000694388">
    <property type="component" value="Unplaced"/>
</dbReference>
<evidence type="ECO:0000256" key="5">
    <source>
        <dbReference type="ARBA" id="ARBA00022687"/>
    </source>
</evidence>
<keyword evidence="5" id="KW-0879">Wnt signaling pathway</keyword>
<dbReference type="GO" id="GO:0005635">
    <property type="term" value="C:nuclear envelope"/>
    <property type="evidence" value="ECO:0007669"/>
    <property type="project" value="UniProtKB-SubCell"/>
</dbReference>
<keyword evidence="9" id="KW-1185">Reference proteome</keyword>
<reference evidence="8" key="2">
    <citation type="submission" date="2025-09" db="UniProtKB">
        <authorList>
            <consortium name="Ensembl"/>
        </authorList>
    </citation>
    <scope>IDENTIFICATION</scope>
</reference>
<dbReference type="PANTHER" id="PTHR14482:SF0">
    <property type="entry name" value="PROTEIN CUSTOS"/>
    <property type="match status" value="1"/>
</dbReference>
<comment type="similarity">
    <text evidence="2">Belongs to the CUSTOS family.</text>
</comment>
<accession>A0A8C4QRN7</accession>
<evidence type="ECO:0000256" key="1">
    <source>
        <dbReference type="ARBA" id="ARBA00004259"/>
    </source>
</evidence>
<evidence type="ECO:0000256" key="3">
    <source>
        <dbReference type="ARBA" id="ARBA00013465"/>
    </source>
</evidence>
<dbReference type="AlphaFoldDB" id="A0A8C4QRN7"/>
<dbReference type="GeneTree" id="ENSGT00390000010771"/>